<evidence type="ECO:0000313" key="1">
    <source>
        <dbReference type="EMBL" id="OGM59100.1"/>
    </source>
</evidence>
<dbReference type="AlphaFoldDB" id="A0A1F8B5B7"/>
<reference evidence="1 2" key="1">
    <citation type="journal article" date="2016" name="Nat. Commun.">
        <title>Thousands of microbial genomes shed light on interconnected biogeochemical processes in an aquifer system.</title>
        <authorList>
            <person name="Anantharaman K."/>
            <person name="Brown C.T."/>
            <person name="Hug L.A."/>
            <person name="Sharon I."/>
            <person name="Castelle C.J."/>
            <person name="Probst A.J."/>
            <person name="Thomas B.C."/>
            <person name="Singh A."/>
            <person name="Wilkins M.J."/>
            <person name="Karaoz U."/>
            <person name="Brodie E.L."/>
            <person name="Williams K.H."/>
            <person name="Hubbard S.S."/>
            <person name="Banfield J.F."/>
        </authorList>
    </citation>
    <scope>NUCLEOTIDE SEQUENCE [LARGE SCALE GENOMIC DNA]</scope>
</reference>
<evidence type="ECO:0000313" key="2">
    <source>
        <dbReference type="Proteomes" id="UP000179018"/>
    </source>
</evidence>
<organism evidence="1 2">
    <name type="scientific">Candidatus Woesebacteria bacterium RIFCSPLOWO2_01_FULL_39_10</name>
    <dbReference type="NCBI Taxonomy" id="1802516"/>
    <lineage>
        <taxon>Bacteria</taxon>
        <taxon>Candidatus Woeseibacteriota</taxon>
    </lineage>
</organism>
<name>A0A1F8B5B7_9BACT</name>
<dbReference type="STRING" id="1802516.A3A75_05580"/>
<comment type="caution">
    <text evidence="1">The sequence shown here is derived from an EMBL/GenBank/DDBJ whole genome shotgun (WGS) entry which is preliminary data.</text>
</comment>
<dbReference type="EMBL" id="MGHC01000027">
    <property type="protein sequence ID" value="OGM59100.1"/>
    <property type="molecule type" value="Genomic_DNA"/>
</dbReference>
<gene>
    <name evidence="1" type="ORF">A3A75_05580</name>
</gene>
<dbReference type="Proteomes" id="UP000179018">
    <property type="component" value="Unassembled WGS sequence"/>
</dbReference>
<sequence length="150" mass="18031">MSINGYRVSHRNRWLLLKNKILTIHEFLLLEYYIDVSDWDDRHKKYGVFEAYLEEISEEFGRKKDAVRKWHNGLYSKKFIVAYDLKRKLFQLKSPQRYNTKNAEVFHKEEDNEKALETLLLNITFSTEEIEKTQQEVVNLALKNEDVGLM</sequence>
<accession>A0A1F8B5B7</accession>
<protein>
    <submittedName>
        <fullName evidence="1">Uncharacterized protein</fullName>
    </submittedName>
</protein>
<proteinExistence type="predicted"/>